<reference evidence="7" key="1">
    <citation type="journal article" date="2014" name="Int. J. Syst. Evol. Microbiol.">
        <title>Complete genome sequence of Corynebacterium casei LMG S-19264T (=DSM 44701T), isolated from a smear-ripened cheese.</title>
        <authorList>
            <consortium name="US DOE Joint Genome Institute (JGI-PGF)"/>
            <person name="Walter F."/>
            <person name="Albersmeier A."/>
            <person name="Kalinowski J."/>
            <person name="Ruckert C."/>
        </authorList>
    </citation>
    <scope>NUCLEOTIDE SEQUENCE</scope>
    <source>
        <strain evidence="7">CGMCC 1.15725</strain>
    </source>
</reference>
<feature type="signal peptide" evidence="5">
    <location>
        <begin position="1"/>
        <end position="26"/>
    </location>
</feature>
<dbReference type="FunFam" id="3.10.105.10:FF:000001">
    <property type="entry name" value="Oligopeptide ABC transporter, oligopeptide-binding protein"/>
    <property type="match status" value="1"/>
</dbReference>
<dbReference type="RefSeq" id="WP_229744068.1">
    <property type="nucleotide sequence ID" value="NZ_BMJQ01000022.1"/>
</dbReference>
<protein>
    <submittedName>
        <fullName evidence="7">Peptide ABC transporter substrate-binding protein</fullName>
    </submittedName>
</protein>
<evidence type="ECO:0000256" key="3">
    <source>
        <dbReference type="ARBA" id="ARBA00022448"/>
    </source>
</evidence>
<dbReference type="FunFam" id="3.90.76.10:FF:000001">
    <property type="entry name" value="Oligopeptide ABC transporter substrate-binding protein"/>
    <property type="match status" value="1"/>
</dbReference>
<dbReference type="Gene3D" id="3.40.190.10">
    <property type="entry name" value="Periplasmic binding protein-like II"/>
    <property type="match status" value="1"/>
</dbReference>
<evidence type="ECO:0000256" key="4">
    <source>
        <dbReference type="ARBA" id="ARBA00022729"/>
    </source>
</evidence>
<dbReference type="SUPFAM" id="SSF53850">
    <property type="entry name" value="Periplasmic binding protein-like II"/>
    <property type="match status" value="1"/>
</dbReference>
<evidence type="ECO:0000259" key="6">
    <source>
        <dbReference type="Pfam" id="PF00496"/>
    </source>
</evidence>
<dbReference type="Proteomes" id="UP000646365">
    <property type="component" value="Unassembled WGS sequence"/>
</dbReference>
<dbReference type="GO" id="GO:1904680">
    <property type="term" value="F:peptide transmembrane transporter activity"/>
    <property type="evidence" value="ECO:0007669"/>
    <property type="project" value="TreeGrafter"/>
</dbReference>
<dbReference type="PANTHER" id="PTHR30290:SF10">
    <property type="entry name" value="PERIPLASMIC OLIGOPEPTIDE-BINDING PROTEIN-RELATED"/>
    <property type="match status" value="1"/>
</dbReference>
<gene>
    <name evidence="7" type="ORF">GCM10011611_60080</name>
</gene>
<dbReference type="Gene3D" id="3.10.105.10">
    <property type="entry name" value="Dipeptide-binding Protein, Domain 3"/>
    <property type="match status" value="1"/>
</dbReference>
<evidence type="ECO:0000313" key="8">
    <source>
        <dbReference type="Proteomes" id="UP000646365"/>
    </source>
</evidence>
<dbReference type="AlphaFoldDB" id="A0A8J2YZI0"/>
<dbReference type="InterPro" id="IPR030678">
    <property type="entry name" value="Peptide/Ni-bd"/>
</dbReference>
<dbReference type="Pfam" id="PF00496">
    <property type="entry name" value="SBP_bac_5"/>
    <property type="match status" value="1"/>
</dbReference>
<dbReference type="InterPro" id="IPR000914">
    <property type="entry name" value="SBP_5_dom"/>
</dbReference>
<evidence type="ECO:0000256" key="5">
    <source>
        <dbReference type="SAM" id="SignalP"/>
    </source>
</evidence>
<evidence type="ECO:0000313" key="7">
    <source>
        <dbReference type="EMBL" id="GGF45623.1"/>
    </source>
</evidence>
<evidence type="ECO:0000256" key="1">
    <source>
        <dbReference type="ARBA" id="ARBA00004418"/>
    </source>
</evidence>
<dbReference type="CDD" id="cd08504">
    <property type="entry name" value="PBP2_OppA"/>
    <property type="match status" value="1"/>
</dbReference>
<keyword evidence="8" id="KW-1185">Reference proteome</keyword>
<organism evidence="7 8">
    <name type="scientific">Aliidongia dinghuensis</name>
    <dbReference type="NCBI Taxonomy" id="1867774"/>
    <lineage>
        <taxon>Bacteria</taxon>
        <taxon>Pseudomonadati</taxon>
        <taxon>Pseudomonadota</taxon>
        <taxon>Alphaproteobacteria</taxon>
        <taxon>Rhodospirillales</taxon>
        <taxon>Dongiaceae</taxon>
        <taxon>Aliidongia</taxon>
    </lineage>
</organism>
<sequence>MFRTRAVLGFGMAMALLTSTATVALAQTLADSQVLRIGNGSEPQTLDPQISENVQDSHIERDLYEGLVVIDKDGKVAPGQAESWTVSPDGITYTFKLRPNLKWSDGTPLTAEDFVYSWQRSVDPATGSKYSFLFYPIKNAEDIANARNKDIKSLGVRAVDPQTFEVTLKAPTGYFLKLIGHARFLPVNKASITKYGNQFTRPGNLVTNGAFMLKEWTPQSRIVVVKNPNYWDAANVKLSEVDYYPIENQNEELKRYRAGELDVTNEVPSDQVDFIRKDLPGELKIVPYLGSYYMGFNLEQPPFKNNLKLRQALSMVVDREAIVSKITKTGEQPAYSWVPPGIAGYQPQYVEWKDLSMPERIAKAKELYKEAGYGPDHPLNLEIMYNTSENHKKIMIAIAAMMKQALGVNVTLVNQEFKVFLETRKEKKATQLFRAGWIADYSDPNTFAELLQSDAGLNDMGYNNPEYDKLVKTAAITVDPEKRVQMLEEAEKLIVHDLPMMPIYDYVNKRLIKPYVTGFDMNTLGYFYSKNVSIAKH</sequence>
<feature type="chain" id="PRO_5035304385" evidence="5">
    <location>
        <begin position="27"/>
        <end position="537"/>
    </location>
</feature>
<comment type="caution">
    <text evidence="7">The sequence shown here is derived from an EMBL/GenBank/DDBJ whole genome shotgun (WGS) entry which is preliminary data.</text>
</comment>
<keyword evidence="4 5" id="KW-0732">Signal</keyword>
<comment type="similarity">
    <text evidence="2">Belongs to the bacterial solute-binding protein 5 family.</text>
</comment>
<feature type="domain" description="Solute-binding protein family 5" evidence="6">
    <location>
        <begin position="75"/>
        <end position="456"/>
    </location>
</feature>
<comment type="subcellular location">
    <subcellularLocation>
        <location evidence="1">Periplasm</location>
    </subcellularLocation>
</comment>
<dbReference type="PIRSF" id="PIRSF002741">
    <property type="entry name" value="MppA"/>
    <property type="match status" value="1"/>
</dbReference>
<keyword evidence="3" id="KW-0813">Transport</keyword>
<reference evidence="7" key="2">
    <citation type="submission" date="2020-09" db="EMBL/GenBank/DDBJ databases">
        <authorList>
            <person name="Sun Q."/>
            <person name="Zhou Y."/>
        </authorList>
    </citation>
    <scope>NUCLEOTIDE SEQUENCE</scope>
    <source>
        <strain evidence="7">CGMCC 1.15725</strain>
    </source>
</reference>
<dbReference type="InterPro" id="IPR039424">
    <property type="entry name" value="SBP_5"/>
</dbReference>
<dbReference type="GO" id="GO:0030288">
    <property type="term" value="C:outer membrane-bounded periplasmic space"/>
    <property type="evidence" value="ECO:0007669"/>
    <property type="project" value="TreeGrafter"/>
</dbReference>
<dbReference type="GO" id="GO:0043190">
    <property type="term" value="C:ATP-binding cassette (ABC) transporter complex"/>
    <property type="evidence" value="ECO:0007669"/>
    <property type="project" value="InterPro"/>
</dbReference>
<dbReference type="GO" id="GO:0015833">
    <property type="term" value="P:peptide transport"/>
    <property type="evidence" value="ECO:0007669"/>
    <property type="project" value="TreeGrafter"/>
</dbReference>
<dbReference type="Gene3D" id="3.90.76.10">
    <property type="entry name" value="Dipeptide-binding Protein, Domain 1"/>
    <property type="match status" value="1"/>
</dbReference>
<name>A0A8J2YZI0_9PROT</name>
<dbReference type="EMBL" id="BMJQ01000022">
    <property type="protein sequence ID" value="GGF45623.1"/>
    <property type="molecule type" value="Genomic_DNA"/>
</dbReference>
<evidence type="ECO:0000256" key="2">
    <source>
        <dbReference type="ARBA" id="ARBA00005695"/>
    </source>
</evidence>
<dbReference type="PANTHER" id="PTHR30290">
    <property type="entry name" value="PERIPLASMIC BINDING COMPONENT OF ABC TRANSPORTER"/>
    <property type="match status" value="1"/>
</dbReference>
<accession>A0A8J2YZI0</accession>
<proteinExistence type="inferred from homology"/>